<evidence type="ECO:0000313" key="2">
    <source>
        <dbReference type="EMBL" id="KFN43844.1"/>
    </source>
</evidence>
<dbReference type="InterPro" id="IPR011990">
    <property type="entry name" value="TPR-like_helical_dom_sf"/>
</dbReference>
<dbReference type="InterPro" id="IPR026634">
    <property type="entry name" value="TPST-like"/>
</dbReference>
<dbReference type="eggNOG" id="COG0457">
    <property type="taxonomic scope" value="Bacteria"/>
</dbReference>
<gene>
    <name evidence="2" type="ORF">N789_07815</name>
</gene>
<dbReference type="STRING" id="1121015.GCA_000420545_02014"/>
<dbReference type="PANTHER" id="PTHR12788">
    <property type="entry name" value="PROTEIN-TYROSINE SULFOTRANSFERASE 2"/>
    <property type="match status" value="1"/>
</dbReference>
<comment type="caution">
    <text evidence="2">The sequence shown here is derived from an EMBL/GenBank/DDBJ whole genome shotgun (WGS) entry which is preliminary data.</text>
</comment>
<evidence type="ECO:0000256" key="1">
    <source>
        <dbReference type="ARBA" id="ARBA00022679"/>
    </source>
</evidence>
<dbReference type="Gene3D" id="3.40.50.300">
    <property type="entry name" value="P-loop containing nucleotide triphosphate hydrolases"/>
    <property type="match status" value="1"/>
</dbReference>
<dbReference type="RefSeq" id="WP_022969629.1">
    <property type="nucleotide sequence ID" value="NZ_ATVD01000003.1"/>
</dbReference>
<dbReference type="InterPro" id="IPR027417">
    <property type="entry name" value="P-loop_NTPase"/>
</dbReference>
<dbReference type="PATRIC" id="fig|1121015.4.peg.1053"/>
<keyword evidence="1" id="KW-0808">Transferase</keyword>
<evidence type="ECO:0000313" key="3">
    <source>
        <dbReference type="Proteomes" id="UP000029385"/>
    </source>
</evidence>
<dbReference type="EMBL" id="AVCI01000004">
    <property type="protein sequence ID" value="KFN43844.1"/>
    <property type="molecule type" value="Genomic_DNA"/>
</dbReference>
<proteinExistence type="predicted"/>
<dbReference type="Proteomes" id="UP000029385">
    <property type="component" value="Unassembled WGS sequence"/>
</dbReference>
<name>A0A091AYU1_9GAMM</name>
<dbReference type="GO" id="GO:0008476">
    <property type="term" value="F:protein-tyrosine sulfotransferase activity"/>
    <property type="evidence" value="ECO:0007669"/>
    <property type="project" value="InterPro"/>
</dbReference>
<dbReference type="Gene3D" id="1.25.40.10">
    <property type="entry name" value="Tetratricopeptide repeat domain"/>
    <property type="match status" value="1"/>
</dbReference>
<accession>A0A091AYU1</accession>
<dbReference type="OrthoDB" id="9766687at2"/>
<keyword evidence="3" id="KW-1185">Reference proteome</keyword>
<organism evidence="2 3">
    <name type="scientific">Arenimonas oryziterrae DSM 21050 = YC6267</name>
    <dbReference type="NCBI Taxonomy" id="1121015"/>
    <lineage>
        <taxon>Bacteria</taxon>
        <taxon>Pseudomonadati</taxon>
        <taxon>Pseudomonadota</taxon>
        <taxon>Gammaproteobacteria</taxon>
        <taxon>Lysobacterales</taxon>
        <taxon>Lysobacteraceae</taxon>
        <taxon>Arenimonas</taxon>
    </lineage>
</organism>
<sequence length="519" mass="57641">MTPNELALWNEGQQHIVDGRLPAAQAAFESLLESNPWLVPARLLLASVFLAQGRVRAGAEQAKFAAFALPDDADTIHRVAQCLVRVGETNAARACLQHPEVARTRNAPALAALAHICQALGLHAPALAMMDRAKALGYDTADFRYFRAIQLQFNGRLAEAEAEMEACLKQGPTYGRASLTLARLHRQREDSNHLDFIRARLASVPTGTEDHAGFEFALYKELEDLGRLDEAWAALQRANAIMHARLGYDPATMPRLVDGLIAQTPPSFLAASDHRLDGPVPIFIVGMPRSGTTLLERILSGHSQVASAGELADFPRQLRWVADQHGHELIDDALVARLSALDYAELGRRYLEQTQWRAEGKAFFVDKLPANYQVAGLIRRALPQARILHMSREPMDVCFSNYRALFGDAFAYSYDLAALANHYRQYRRLMAHWQMAMPGAILDIPYPRLVQDTDAMAREILDFCGLPFEAGCVDTGSNRAAVATLSSVQVREPIHARTLGEWRRYERPLQPLQDLIGDL</sequence>
<reference evidence="2 3" key="1">
    <citation type="submission" date="2013-09" db="EMBL/GenBank/DDBJ databases">
        <title>Genome sequencing of Arenimonas oryziterrae.</title>
        <authorList>
            <person name="Chen F."/>
            <person name="Wang G."/>
        </authorList>
    </citation>
    <scope>NUCLEOTIDE SEQUENCE [LARGE SCALE GENOMIC DNA]</scope>
    <source>
        <strain evidence="2 3">YC6267</strain>
    </source>
</reference>
<dbReference type="PANTHER" id="PTHR12788:SF10">
    <property type="entry name" value="PROTEIN-TYROSINE SULFOTRANSFERASE"/>
    <property type="match status" value="1"/>
</dbReference>
<dbReference type="Pfam" id="PF13469">
    <property type="entry name" value="Sulfotransfer_3"/>
    <property type="match status" value="1"/>
</dbReference>
<dbReference type="SUPFAM" id="SSF48452">
    <property type="entry name" value="TPR-like"/>
    <property type="match status" value="1"/>
</dbReference>
<protein>
    <submittedName>
        <fullName evidence="2">Uncharacterized protein</fullName>
    </submittedName>
</protein>
<dbReference type="AlphaFoldDB" id="A0A091AYU1"/>
<dbReference type="SUPFAM" id="SSF52540">
    <property type="entry name" value="P-loop containing nucleoside triphosphate hydrolases"/>
    <property type="match status" value="1"/>
</dbReference>